<dbReference type="Proteomes" id="UP001057375">
    <property type="component" value="Unassembled WGS sequence"/>
</dbReference>
<evidence type="ECO:0000313" key="3">
    <source>
        <dbReference type="Proteomes" id="UP001057375"/>
    </source>
</evidence>
<protein>
    <submittedName>
        <fullName evidence="2">Uncharacterized protein</fullName>
    </submittedName>
</protein>
<gene>
    <name evidence="2" type="ORF">ADUPG1_006422</name>
</gene>
<feature type="region of interest" description="Disordered" evidence="1">
    <location>
        <begin position="191"/>
        <end position="248"/>
    </location>
</feature>
<dbReference type="InterPro" id="IPR043502">
    <property type="entry name" value="DNA/RNA_pol_sf"/>
</dbReference>
<feature type="region of interest" description="Disordered" evidence="1">
    <location>
        <begin position="280"/>
        <end position="305"/>
    </location>
</feature>
<proteinExistence type="predicted"/>
<dbReference type="Gene3D" id="3.10.10.10">
    <property type="entry name" value="HIV Type 1 Reverse Transcriptase, subunit A, domain 1"/>
    <property type="match status" value="1"/>
</dbReference>
<organism evidence="2 3">
    <name type="scientific">Aduncisulcus paluster</name>
    <dbReference type="NCBI Taxonomy" id="2918883"/>
    <lineage>
        <taxon>Eukaryota</taxon>
        <taxon>Metamonada</taxon>
        <taxon>Carpediemonas-like organisms</taxon>
        <taxon>Aduncisulcus</taxon>
    </lineage>
</organism>
<name>A0ABQ5KI74_9EUKA</name>
<feature type="compositionally biased region" description="Basic and acidic residues" evidence="1">
    <location>
        <begin position="234"/>
        <end position="248"/>
    </location>
</feature>
<comment type="caution">
    <text evidence="2">The sequence shown here is derived from an EMBL/GenBank/DDBJ whole genome shotgun (WGS) entry which is preliminary data.</text>
</comment>
<sequence length="343" mass="39336">MTFEDSEHLTPYKALDLEKNVRRRIVETIDETFLHVTVEVISVRWITIPFRFPLPRIDDALKVLQDLPSSTRVQDVRKVKVTPFEFSPGSWGEQIDGWRRIGLSRGMLRELEMGISLPLSSRAEGPVHDLRRDFLPLIEEYLKIGVLVEAPVKAAFPVSTVPKKGTSEIRLIHDLRGLNRRISPQKEGIELRGDDEGSAVVDGGNEGTEYYADPAVDPERMEQRSRQTLTPGRRGGEETPGRRENIQEDGWKRTRDELLFISNKNYTSVNRKLKELREAEESGERSNRFIEGGNSWVPKRGSPGPCPKTSRFISNYGHGGWESEEVFEHIRQEWYEKKLGLME</sequence>
<keyword evidence="3" id="KW-1185">Reference proteome</keyword>
<accession>A0ABQ5KI74</accession>
<dbReference type="EMBL" id="BQXS01009956">
    <property type="protein sequence ID" value="GKT32225.1"/>
    <property type="molecule type" value="Genomic_DNA"/>
</dbReference>
<evidence type="ECO:0000256" key="1">
    <source>
        <dbReference type="SAM" id="MobiDB-lite"/>
    </source>
</evidence>
<dbReference type="SUPFAM" id="SSF56672">
    <property type="entry name" value="DNA/RNA polymerases"/>
    <property type="match status" value="1"/>
</dbReference>
<reference evidence="2" key="1">
    <citation type="submission" date="2022-03" db="EMBL/GenBank/DDBJ databases">
        <title>Draft genome sequence of Aduncisulcus paluster, a free-living microaerophilic Fornicata.</title>
        <authorList>
            <person name="Yuyama I."/>
            <person name="Kume K."/>
            <person name="Tamura T."/>
            <person name="Inagaki Y."/>
            <person name="Hashimoto T."/>
        </authorList>
    </citation>
    <scope>NUCLEOTIDE SEQUENCE</scope>
    <source>
        <strain evidence="2">NY0171</strain>
    </source>
</reference>
<evidence type="ECO:0000313" key="2">
    <source>
        <dbReference type="EMBL" id="GKT32225.1"/>
    </source>
</evidence>